<organism evidence="14 15">
    <name type="scientific">Aureobasidium melanogenum</name>
    <name type="common">Aureobasidium pullulans var. melanogenum</name>
    <dbReference type="NCBI Taxonomy" id="46634"/>
    <lineage>
        <taxon>Eukaryota</taxon>
        <taxon>Fungi</taxon>
        <taxon>Dikarya</taxon>
        <taxon>Ascomycota</taxon>
        <taxon>Pezizomycotina</taxon>
        <taxon>Dothideomycetes</taxon>
        <taxon>Dothideomycetidae</taxon>
        <taxon>Dothideales</taxon>
        <taxon>Saccotheciaceae</taxon>
        <taxon>Aureobasidium</taxon>
    </lineage>
</organism>
<feature type="compositionally biased region" description="Polar residues" evidence="12">
    <location>
        <begin position="1246"/>
        <end position="1262"/>
    </location>
</feature>
<proteinExistence type="inferred from homology"/>
<dbReference type="FunFam" id="1.50.10.20:FF:000009">
    <property type="entry name" value="Geranylgeranyl transferase type-2 subunit beta"/>
    <property type="match status" value="1"/>
</dbReference>
<comment type="catalytic activity">
    <reaction evidence="11">
        <text>geranylgeranyl diphosphate + L-cysteinyl-[protein] = S-geranylgeranyl-L-cysteinyl-[protein] + diphosphate</text>
        <dbReference type="Rhea" id="RHEA:21240"/>
        <dbReference type="Rhea" id="RHEA-COMP:10131"/>
        <dbReference type="Rhea" id="RHEA-COMP:11537"/>
        <dbReference type="ChEBI" id="CHEBI:29950"/>
        <dbReference type="ChEBI" id="CHEBI:33019"/>
        <dbReference type="ChEBI" id="CHEBI:57533"/>
        <dbReference type="ChEBI" id="CHEBI:86021"/>
        <dbReference type="EC" id="2.5.1.60"/>
    </reaction>
</comment>
<feature type="compositionally biased region" description="Polar residues" evidence="12">
    <location>
        <begin position="1179"/>
        <end position="1194"/>
    </location>
</feature>
<feature type="compositionally biased region" description="Basic and acidic residues" evidence="12">
    <location>
        <begin position="658"/>
        <end position="667"/>
    </location>
</feature>
<feature type="compositionally biased region" description="Basic residues" evidence="12">
    <location>
        <begin position="1672"/>
        <end position="1681"/>
    </location>
</feature>
<feature type="region of interest" description="Disordered" evidence="12">
    <location>
        <begin position="630"/>
        <end position="673"/>
    </location>
</feature>
<feature type="domain" description="Myb-like" evidence="13">
    <location>
        <begin position="808"/>
        <end position="856"/>
    </location>
</feature>
<feature type="compositionally biased region" description="Basic and acidic residues" evidence="12">
    <location>
        <begin position="1323"/>
        <end position="1344"/>
    </location>
</feature>
<feature type="region of interest" description="Disordered" evidence="12">
    <location>
        <begin position="1307"/>
        <end position="1356"/>
    </location>
</feature>
<feature type="compositionally biased region" description="Basic and acidic residues" evidence="12">
    <location>
        <begin position="782"/>
        <end position="800"/>
    </location>
</feature>
<feature type="compositionally biased region" description="Basic and acidic residues" evidence="12">
    <location>
        <begin position="909"/>
        <end position="969"/>
    </location>
</feature>
<dbReference type="Gene3D" id="1.50.10.20">
    <property type="match status" value="1"/>
</dbReference>
<evidence type="ECO:0000259" key="13">
    <source>
        <dbReference type="SMART" id="SM00717"/>
    </source>
</evidence>
<feature type="compositionally biased region" description="Low complexity" evidence="12">
    <location>
        <begin position="638"/>
        <end position="654"/>
    </location>
</feature>
<feature type="compositionally biased region" description="Polar residues" evidence="12">
    <location>
        <begin position="1382"/>
        <end position="1397"/>
    </location>
</feature>
<evidence type="ECO:0000256" key="3">
    <source>
        <dbReference type="ARBA" id="ARBA00012656"/>
    </source>
</evidence>
<dbReference type="SUPFAM" id="SSF48239">
    <property type="entry name" value="Terpenoid cyclases/Protein prenyltransferases"/>
    <property type="match status" value="1"/>
</dbReference>
<evidence type="ECO:0000256" key="1">
    <source>
        <dbReference type="ARBA" id="ARBA00001947"/>
    </source>
</evidence>
<evidence type="ECO:0000256" key="9">
    <source>
        <dbReference type="ARBA" id="ARBA00030816"/>
    </source>
</evidence>
<accession>A0A9P8K5E3</accession>
<feature type="compositionally biased region" description="Basic and acidic residues" evidence="12">
    <location>
        <begin position="1633"/>
        <end position="1642"/>
    </location>
</feature>
<evidence type="ECO:0000313" key="15">
    <source>
        <dbReference type="Proteomes" id="UP000767238"/>
    </source>
</evidence>
<feature type="region of interest" description="Disordered" evidence="12">
    <location>
        <begin position="860"/>
        <end position="881"/>
    </location>
</feature>
<feature type="region of interest" description="Disordered" evidence="12">
    <location>
        <begin position="1376"/>
        <end position="1760"/>
    </location>
</feature>
<evidence type="ECO:0000256" key="8">
    <source>
        <dbReference type="ARBA" id="ARBA00022833"/>
    </source>
</evidence>
<comment type="cofactor">
    <cofactor evidence="1">
        <name>Zn(2+)</name>
        <dbReference type="ChEBI" id="CHEBI:29105"/>
    </cofactor>
</comment>
<dbReference type="GO" id="GO:0005968">
    <property type="term" value="C:Rab-protein geranylgeranyltransferase complex"/>
    <property type="evidence" value="ECO:0007669"/>
    <property type="project" value="UniProtKB-ARBA"/>
</dbReference>
<feature type="compositionally biased region" description="Low complexity" evidence="12">
    <location>
        <begin position="572"/>
        <end position="585"/>
    </location>
</feature>
<feature type="compositionally biased region" description="Polar residues" evidence="12">
    <location>
        <begin position="1892"/>
        <end position="1902"/>
    </location>
</feature>
<feature type="region of interest" description="Disordered" evidence="12">
    <location>
        <begin position="496"/>
        <end position="519"/>
    </location>
</feature>
<dbReference type="EC" id="2.5.1.60" evidence="3"/>
<dbReference type="CDD" id="cd02894">
    <property type="entry name" value="GGTase-II"/>
    <property type="match status" value="1"/>
</dbReference>
<evidence type="ECO:0000256" key="5">
    <source>
        <dbReference type="ARBA" id="ARBA00022679"/>
    </source>
</evidence>
<keyword evidence="7" id="KW-0677">Repeat</keyword>
<feature type="compositionally biased region" description="Polar residues" evidence="12">
    <location>
        <begin position="1550"/>
        <end position="1579"/>
    </location>
</feature>
<feature type="compositionally biased region" description="Low complexity" evidence="12">
    <location>
        <begin position="1000"/>
        <end position="1016"/>
    </location>
</feature>
<evidence type="ECO:0000256" key="12">
    <source>
        <dbReference type="SAM" id="MobiDB-lite"/>
    </source>
</evidence>
<dbReference type="Proteomes" id="UP000767238">
    <property type="component" value="Unassembled WGS sequence"/>
</dbReference>
<keyword evidence="6" id="KW-0479">Metal-binding</keyword>
<evidence type="ECO:0000256" key="7">
    <source>
        <dbReference type="ARBA" id="ARBA00022737"/>
    </source>
</evidence>
<feature type="domain" description="Myb-like" evidence="13">
    <location>
        <begin position="733"/>
        <end position="781"/>
    </location>
</feature>
<feature type="compositionally biased region" description="Polar residues" evidence="12">
    <location>
        <begin position="1497"/>
        <end position="1511"/>
    </location>
</feature>
<feature type="region of interest" description="Disordered" evidence="12">
    <location>
        <begin position="1852"/>
        <end position="1911"/>
    </location>
</feature>
<feature type="compositionally biased region" description="Basic and acidic residues" evidence="12">
    <location>
        <begin position="502"/>
        <end position="519"/>
    </location>
</feature>
<dbReference type="InterPro" id="IPR026873">
    <property type="entry name" value="Ptb1"/>
</dbReference>
<feature type="compositionally biased region" description="Low complexity" evidence="12">
    <location>
        <begin position="1074"/>
        <end position="1094"/>
    </location>
</feature>
<evidence type="ECO:0000313" key="14">
    <source>
        <dbReference type="EMBL" id="KAH0218072.1"/>
    </source>
</evidence>
<dbReference type="SMART" id="SM00717">
    <property type="entry name" value="SANT"/>
    <property type="match status" value="3"/>
</dbReference>
<feature type="compositionally biased region" description="Polar residues" evidence="12">
    <location>
        <begin position="1735"/>
        <end position="1749"/>
    </location>
</feature>
<feature type="compositionally biased region" description="Basic and acidic residues" evidence="12">
    <location>
        <begin position="1445"/>
        <end position="1476"/>
    </location>
</feature>
<sequence>MNHLPRNFAPSKFPSSTDASYSRYRRSTSFFLPESVMSLVAGPGRGGLLSTLPADLQLYVQKHVDYIQSLDTRKDELEYWLTEHLRMSGIYWGVTPLYLLGQPDALPRSGLLDFVFSCLHENGGFGAAPGHDPHMLYTVSAVQILATLDAFAELEQRVPGGKDRIGRFIASLQKPDNGTFAGDQWGETDTRFLYGAFNALSLLGLMHLVDVDKAVKHVQSCANFDGGYGTGPGAESHSGQVFTCVATLAIANRLDLVDIDKLGGWLSERQLPNGGLNGRPEKLEDVCYSWWVVSSLAMIDRTHWIDQTKLAEFILKCQDPNMGGISDRAGDMVDVFHTHFGIAGLSLLQYPGLQEIDPIYCMPKAVTDRVLNRKTPPADDVKFFLSVEPDATFLRVWTLVQQRYRENYSAGRRNDTYFKKLQDSSGADIDMRDTVIDIFGEIQDPNERIVQIRQLPLGRDDTVPFDSYLHPPIIPPTPEEQEEIDRRRTELDRYGATLDNLDPDHPVESHENPAERRIDQDGFAIPARISRPSHTHLQPATSQAIPSSQLLSQDSYEEHLVRSPELGSPQKAPAATTRLATPPAANNTATQYSTLAAVPSAQKPPASYGHNSRSPVDAHTDDEARLDLADPISEDSQPRLSSSTTRTPARSTNSNKRKSSDGNELRKTNSQKFSNLWTEDETDLLVEGLAKELTHEEMKQNLLPNRSVDSIRKKAVAYLKLNPLAVKQRQASLAVSWTEDQDAHFVRAIRNNQTWKTLHDHRFRDRSDDSVKVHFAEVRKRLQEQDSAKSARDKYQKQLKDGNPSTGPSEKFTQEEDDLLLACRVENVEMKRVAKELFPRRPVEQVTNRAGSLLHKAKRAAAKANPLNNGRSPSVEFLFEHTPETRDRIELQRPKAREFKKQSSSARVTEFEQKSHQKSMLDSDKKRAEERRAREDRQKKVLEASEEAKKQDERVKRRRLDDDIKRTNEYNEQVVAWEKQAAIDKKAGRPIQPPPSRPLGSSIGTEISTTTRTPGSALGKQKTPAQGSDPRPSATSLNTQGPKKRRSSDVEVQVVITSSKKQKTAGVAEATPQTKSIDAKAASASKAPAISTPKRSIPIVARSAMAKLGRTTHPQKTGTDLKSAHERPVVTFTSISATQPVGTNVPGRSAKNDAIRNLSSPGIPTAKSLRQSKLPFLRNGQQLPTPSARKSTPTPARKSSAASVAPRVHVAIDDSIFISSDEESSYDDKDITDEELNAVAERSEAMYSSSPVKSPQRNNGRASVQHEHQNLVSPGVNGMRSSPPAASMPTPNAKVLYGSAALKSAIKKRPPLSPTMPSIPVRETTRDAAREQKENFDGSAERTDLATAQEDEMPEIEMSTAENVFSDHEEDASMLNEDQIEHATNSTPVFSSSSAQAGAQDEISKASDASELPTMEETEVVLTPTAAAKNDHHNVSNGKRSQSHMHLETDDVEEIHCYRSDSREVESEDWPSEKSDGAMPFPDRSIGTFGPFKVYNNKRTTPPNAATQPRSHPQPATEKPATASKGKSIGEQAMDVINSPAAKVMPPLSTAKTTPHLSSSQSKDIHNGSLTSPMAQPSEESPDAGRSGKKARRSQGRNKGSRILGDAHLFRPPPSTAPPDILNGSGLRKPSKRPVENDHEAKAQQTNGVGVLKNHNSKGPRSSPLSEAPSKQTKKHTKAKRTSLGFDESFKNMVEKGQAFGAHSQATPLSKGGKGQQPASTQPVKKATPIAKPNNVVSSQPASNANAGRTINPHAFDWDNAQDADELKRQADQKMRDAANMAPEDFWQPSNLVNMNEEQVLSHMIEQGVKRSIDRRKWEREHPIAAGRVLDDFTTDVSTQPVQMFMASPAMNNAMPRPATQPVMQVAKQNDDDDSSTSEDSDSDDEDAISSLENLSKMSQTGRIVALPHWR</sequence>
<feature type="compositionally biased region" description="Polar residues" evidence="12">
    <location>
        <begin position="1131"/>
        <end position="1142"/>
    </location>
</feature>
<feature type="region of interest" description="Disordered" evidence="12">
    <location>
        <begin position="554"/>
        <end position="585"/>
    </location>
</feature>
<evidence type="ECO:0000256" key="2">
    <source>
        <dbReference type="ARBA" id="ARBA00010497"/>
    </source>
</evidence>
<comment type="similarity">
    <text evidence="2">Belongs to the protein prenyltransferase subunit beta family.</text>
</comment>
<dbReference type="EMBL" id="JAHFYH010000051">
    <property type="protein sequence ID" value="KAH0218072.1"/>
    <property type="molecule type" value="Genomic_DNA"/>
</dbReference>
<dbReference type="GO" id="GO:0046872">
    <property type="term" value="F:metal ion binding"/>
    <property type="evidence" value="ECO:0007669"/>
    <property type="project" value="UniProtKB-KW"/>
</dbReference>
<evidence type="ECO:0000256" key="6">
    <source>
        <dbReference type="ARBA" id="ARBA00022723"/>
    </source>
</evidence>
<reference evidence="14" key="2">
    <citation type="submission" date="2021-08" db="EMBL/GenBank/DDBJ databases">
        <authorList>
            <person name="Gostincar C."/>
            <person name="Sun X."/>
            <person name="Song Z."/>
            <person name="Gunde-Cimerman N."/>
        </authorList>
    </citation>
    <scope>NUCLEOTIDE SEQUENCE</scope>
    <source>
        <strain evidence="14">EXF-8016</strain>
    </source>
</reference>
<feature type="region of interest" description="Disordered" evidence="12">
    <location>
        <begin position="599"/>
        <end position="618"/>
    </location>
</feature>
<name>A0A9P8K5E3_AURME</name>
<feature type="non-terminal residue" evidence="14">
    <location>
        <position position="1"/>
    </location>
</feature>
<keyword evidence="4" id="KW-0637">Prenyltransferase</keyword>
<keyword evidence="5" id="KW-0808">Transferase</keyword>
<dbReference type="InterPro" id="IPR001005">
    <property type="entry name" value="SANT/Myb"/>
</dbReference>
<dbReference type="PANTHER" id="PTHR11774:SF11">
    <property type="entry name" value="GERANYLGERANYL TRANSFERASE TYPE-2 SUBUNIT BETA"/>
    <property type="match status" value="1"/>
</dbReference>
<reference evidence="14" key="1">
    <citation type="journal article" date="2021" name="J Fungi (Basel)">
        <title>Virulence traits and population genomics of the black yeast Aureobasidium melanogenum.</title>
        <authorList>
            <person name="Cernosa A."/>
            <person name="Sun X."/>
            <person name="Gostincar C."/>
            <person name="Fang C."/>
            <person name="Gunde-Cimerman N."/>
            <person name="Song Z."/>
        </authorList>
    </citation>
    <scope>NUCLEOTIDE SEQUENCE</scope>
    <source>
        <strain evidence="14">EXF-8016</strain>
    </source>
</reference>
<evidence type="ECO:0000256" key="10">
    <source>
        <dbReference type="ARBA" id="ARBA00032766"/>
    </source>
</evidence>
<dbReference type="Pfam" id="PF00432">
    <property type="entry name" value="Prenyltrans"/>
    <property type="match status" value="1"/>
</dbReference>
<dbReference type="PANTHER" id="PTHR11774">
    <property type="entry name" value="GERANYLGERANYL TRANSFERASE TYPE BETA SUBUNIT"/>
    <property type="match status" value="1"/>
</dbReference>
<feature type="domain" description="Myb-like" evidence="13">
    <location>
        <begin position="673"/>
        <end position="721"/>
    </location>
</feature>
<evidence type="ECO:0000256" key="4">
    <source>
        <dbReference type="ARBA" id="ARBA00022602"/>
    </source>
</evidence>
<dbReference type="InterPro" id="IPR045089">
    <property type="entry name" value="PGGT1B-like"/>
</dbReference>
<comment type="caution">
    <text evidence="14">The sequence shown here is derived from an EMBL/GenBank/DDBJ whole genome shotgun (WGS) entry which is preliminary data.</text>
</comment>
<feature type="compositionally biased region" description="Polar residues" evidence="12">
    <location>
        <begin position="1657"/>
        <end position="1671"/>
    </location>
</feature>
<dbReference type="GO" id="GO:0004663">
    <property type="term" value="F:Rab geranylgeranyltransferase activity"/>
    <property type="evidence" value="ECO:0007669"/>
    <property type="project" value="UniProtKB-EC"/>
</dbReference>
<feature type="region of interest" description="Disordered" evidence="12">
    <location>
        <begin position="893"/>
        <end position="1205"/>
    </location>
</feature>
<dbReference type="OrthoDB" id="5428259at2759"/>
<protein>
    <recommendedName>
        <fullName evidence="3">protein geranylgeranyltransferase type II</fullName>
        <ecNumber evidence="3">2.5.1.60</ecNumber>
    </recommendedName>
    <alternativeName>
        <fullName evidence="9">Geranylgeranyl transferase type II subunit beta</fullName>
    </alternativeName>
    <alternativeName>
        <fullName evidence="10">Type II protein geranyl-geranyltransferase subunit beta</fullName>
    </alternativeName>
</protein>
<dbReference type="InterPro" id="IPR001330">
    <property type="entry name" value="Prenyltrans"/>
</dbReference>
<feature type="region of interest" description="Disordered" evidence="12">
    <location>
        <begin position="782"/>
        <end position="814"/>
    </location>
</feature>
<gene>
    <name evidence="14" type="ORF">KCV03_g6742</name>
</gene>
<evidence type="ECO:0000256" key="11">
    <source>
        <dbReference type="ARBA" id="ARBA00047658"/>
    </source>
</evidence>
<feature type="compositionally biased region" description="Acidic residues" evidence="12">
    <location>
        <begin position="1871"/>
        <end position="1888"/>
    </location>
</feature>
<keyword evidence="8" id="KW-0862">Zinc</keyword>
<feature type="compositionally biased region" description="Basic residues" evidence="12">
    <location>
        <begin position="1587"/>
        <end position="1600"/>
    </location>
</feature>
<feature type="region of interest" description="Disordered" evidence="12">
    <location>
        <begin position="1242"/>
        <end position="1292"/>
    </location>
</feature>
<dbReference type="InterPro" id="IPR008930">
    <property type="entry name" value="Terpenoid_cyclase/PrenylTrfase"/>
</dbReference>